<reference evidence="1" key="1">
    <citation type="journal article" date="2023" name="Science">
        <title>Genome structures resolve the early diversification of teleost fishes.</title>
        <authorList>
            <person name="Parey E."/>
            <person name="Louis A."/>
            <person name="Montfort J."/>
            <person name="Bouchez O."/>
            <person name="Roques C."/>
            <person name="Iampietro C."/>
            <person name="Lluch J."/>
            <person name="Castinel A."/>
            <person name="Donnadieu C."/>
            <person name="Desvignes T."/>
            <person name="Floi Bucao C."/>
            <person name="Jouanno E."/>
            <person name="Wen M."/>
            <person name="Mejri S."/>
            <person name="Dirks R."/>
            <person name="Jansen H."/>
            <person name="Henkel C."/>
            <person name="Chen W.J."/>
            <person name="Zahm M."/>
            <person name="Cabau C."/>
            <person name="Klopp C."/>
            <person name="Thompson A.W."/>
            <person name="Robinson-Rechavi M."/>
            <person name="Braasch I."/>
            <person name="Lecointre G."/>
            <person name="Bobe J."/>
            <person name="Postlethwait J.H."/>
            <person name="Berthelot C."/>
            <person name="Roest Crollius H."/>
            <person name="Guiguen Y."/>
        </authorList>
    </citation>
    <scope>NUCLEOTIDE SEQUENCE</scope>
    <source>
        <strain evidence="1">Concon-B</strain>
    </source>
</reference>
<name>A0A9Q1HXL1_CONCO</name>
<evidence type="ECO:0000313" key="1">
    <source>
        <dbReference type="EMBL" id="KAJ8271466.1"/>
    </source>
</evidence>
<evidence type="ECO:0000313" key="2">
    <source>
        <dbReference type="Proteomes" id="UP001152803"/>
    </source>
</evidence>
<dbReference type="Proteomes" id="UP001152803">
    <property type="component" value="Unassembled WGS sequence"/>
</dbReference>
<sequence length="84" mass="9550">MGLLFIVKPEMPRNFFPCDTVLSHSAFCSIDVAQSSTSLVRRSRGDAADRKRLKRYEYVRKGALKRHVKGSGQTNTDPHTLRKD</sequence>
<comment type="caution">
    <text evidence="1">The sequence shown here is derived from an EMBL/GenBank/DDBJ whole genome shotgun (WGS) entry which is preliminary data.</text>
</comment>
<dbReference type="AlphaFoldDB" id="A0A9Q1HXL1"/>
<accession>A0A9Q1HXL1</accession>
<protein>
    <submittedName>
        <fullName evidence="1">Uncharacterized protein</fullName>
    </submittedName>
</protein>
<keyword evidence="2" id="KW-1185">Reference proteome</keyword>
<proteinExistence type="predicted"/>
<organism evidence="1 2">
    <name type="scientific">Conger conger</name>
    <name type="common">Conger eel</name>
    <name type="synonym">Muraena conger</name>
    <dbReference type="NCBI Taxonomy" id="82655"/>
    <lineage>
        <taxon>Eukaryota</taxon>
        <taxon>Metazoa</taxon>
        <taxon>Chordata</taxon>
        <taxon>Craniata</taxon>
        <taxon>Vertebrata</taxon>
        <taxon>Euteleostomi</taxon>
        <taxon>Actinopterygii</taxon>
        <taxon>Neopterygii</taxon>
        <taxon>Teleostei</taxon>
        <taxon>Anguilliformes</taxon>
        <taxon>Congridae</taxon>
        <taxon>Conger</taxon>
    </lineage>
</organism>
<dbReference type="EMBL" id="JAFJMO010000007">
    <property type="protein sequence ID" value="KAJ8271466.1"/>
    <property type="molecule type" value="Genomic_DNA"/>
</dbReference>
<gene>
    <name evidence="1" type="ORF">COCON_G00103250</name>
</gene>